<organism evidence="3 4">
    <name type="scientific">Microbacterium jejuense</name>
    <dbReference type="NCBI Taxonomy" id="1263637"/>
    <lineage>
        <taxon>Bacteria</taxon>
        <taxon>Bacillati</taxon>
        <taxon>Actinomycetota</taxon>
        <taxon>Actinomycetes</taxon>
        <taxon>Micrococcales</taxon>
        <taxon>Microbacteriaceae</taxon>
        <taxon>Microbacterium</taxon>
    </lineage>
</organism>
<keyword evidence="1" id="KW-0472">Membrane</keyword>
<reference evidence="3 4" key="1">
    <citation type="journal article" date="2021" name="MBio">
        <title>Poor Competitiveness of Bradyrhizobium in Pigeon Pea Root Colonization in Indian Soils.</title>
        <authorList>
            <person name="Chalasani D."/>
            <person name="Basu A."/>
            <person name="Pullabhotla S.V.S.R.N."/>
            <person name="Jorrin B."/>
            <person name="Neal A.L."/>
            <person name="Poole P.S."/>
            <person name="Podile A.R."/>
            <person name="Tkacz A."/>
        </authorList>
    </citation>
    <scope>NUCLEOTIDE SEQUENCE [LARGE SCALE GENOMIC DNA]</scope>
    <source>
        <strain evidence="3 4">HU14</strain>
    </source>
</reference>
<evidence type="ECO:0000313" key="4">
    <source>
        <dbReference type="Proteomes" id="UP001196843"/>
    </source>
</evidence>
<dbReference type="Pfam" id="PF04892">
    <property type="entry name" value="VanZ"/>
    <property type="match status" value="1"/>
</dbReference>
<dbReference type="EMBL" id="JAEUAW010000010">
    <property type="protein sequence ID" value="MBW9094685.1"/>
    <property type="molecule type" value="Genomic_DNA"/>
</dbReference>
<name>A0ABS7HPP4_9MICO</name>
<keyword evidence="1" id="KW-1133">Transmembrane helix</keyword>
<comment type="caution">
    <text evidence="3">The sequence shown here is derived from an EMBL/GenBank/DDBJ whole genome shotgun (WGS) entry which is preliminary data.</text>
</comment>
<feature type="domain" description="VanZ-like" evidence="2">
    <location>
        <begin position="62"/>
        <end position="134"/>
    </location>
</feature>
<sequence length="146" mass="15315">MTTPRSESTLAPRLFLSALASALVLALTLAPRRIVAPARGVFLAAADRWLGPLVVDLTTPQLESLLNALLFIPLGAAVALLLGRRLWLLAPVVGFAVSFAVEYAQSRIPGRVPDLQDVVWNTVGAGTGAVVAGLILVAAGRSRLRT</sequence>
<evidence type="ECO:0000256" key="1">
    <source>
        <dbReference type="SAM" id="Phobius"/>
    </source>
</evidence>
<dbReference type="RefSeq" id="WP_220301404.1">
    <property type="nucleotide sequence ID" value="NZ_JAEUAW010000010.1"/>
</dbReference>
<dbReference type="Proteomes" id="UP001196843">
    <property type="component" value="Unassembled WGS sequence"/>
</dbReference>
<dbReference type="InterPro" id="IPR006976">
    <property type="entry name" value="VanZ-like"/>
</dbReference>
<keyword evidence="1" id="KW-0812">Transmembrane</keyword>
<feature type="transmembrane region" description="Helical" evidence="1">
    <location>
        <begin position="64"/>
        <end position="82"/>
    </location>
</feature>
<gene>
    <name evidence="3" type="ORF">JNB62_13390</name>
</gene>
<protein>
    <submittedName>
        <fullName evidence="3">VanZ family protein</fullName>
    </submittedName>
</protein>
<proteinExistence type="predicted"/>
<evidence type="ECO:0000259" key="2">
    <source>
        <dbReference type="Pfam" id="PF04892"/>
    </source>
</evidence>
<feature type="transmembrane region" description="Helical" evidence="1">
    <location>
        <begin position="87"/>
        <end position="106"/>
    </location>
</feature>
<accession>A0ABS7HPP4</accession>
<keyword evidence="4" id="KW-1185">Reference proteome</keyword>
<feature type="transmembrane region" description="Helical" evidence="1">
    <location>
        <begin position="118"/>
        <end position="139"/>
    </location>
</feature>
<evidence type="ECO:0000313" key="3">
    <source>
        <dbReference type="EMBL" id="MBW9094685.1"/>
    </source>
</evidence>